<dbReference type="Pfam" id="PF03446">
    <property type="entry name" value="NAD_binding_2"/>
    <property type="match status" value="1"/>
</dbReference>
<evidence type="ECO:0000313" key="6">
    <source>
        <dbReference type="EMBL" id="SDT21832.1"/>
    </source>
</evidence>
<dbReference type="OrthoDB" id="9786703at2"/>
<dbReference type="InterPro" id="IPR029154">
    <property type="entry name" value="HIBADH-like_NADP-bd"/>
</dbReference>
<dbReference type="PANTHER" id="PTHR43580">
    <property type="entry name" value="OXIDOREDUCTASE GLYR1-RELATED"/>
    <property type="match status" value="1"/>
</dbReference>
<dbReference type="Gene3D" id="3.40.50.720">
    <property type="entry name" value="NAD(P)-binding Rossmann-like Domain"/>
    <property type="match status" value="1"/>
</dbReference>
<dbReference type="PROSITE" id="PS00895">
    <property type="entry name" value="3_HYDROXYISOBUT_DH"/>
    <property type="match status" value="1"/>
</dbReference>
<organism evidence="6 7">
    <name type="scientific">Mucilaginibacter mallensis</name>
    <dbReference type="NCBI Taxonomy" id="652787"/>
    <lineage>
        <taxon>Bacteria</taxon>
        <taxon>Pseudomonadati</taxon>
        <taxon>Bacteroidota</taxon>
        <taxon>Sphingobacteriia</taxon>
        <taxon>Sphingobacteriales</taxon>
        <taxon>Sphingobacteriaceae</taxon>
        <taxon>Mucilaginibacter</taxon>
    </lineage>
</organism>
<accession>A0A1H1YK99</accession>
<dbReference type="PANTHER" id="PTHR43580:SF8">
    <property type="entry name" value="6-PHOSPHOGLUCONATE DEHYDROGENASE NADP-BINDING DOMAIN-CONTAINING PROTEIN-RELATED"/>
    <property type="match status" value="1"/>
</dbReference>
<dbReference type="STRING" id="652787.SAMN05216490_2766"/>
<keyword evidence="2" id="KW-0520">NAD</keyword>
<dbReference type="InterPro" id="IPR051265">
    <property type="entry name" value="HIBADH-related_NP60_sf"/>
</dbReference>
<dbReference type="GO" id="GO:0050661">
    <property type="term" value="F:NADP binding"/>
    <property type="evidence" value="ECO:0007669"/>
    <property type="project" value="InterPro"/>
</dbReference>
<dbReference type="InterPro" id="IPR008927">
    <property type="entry name" value="6-PGluconate_DH-like_C_sf"/>
</dbReference>
<dbReference type="AlphaFoldDB" id="A0A1H1YK99"/>
<feature type="domain" description="3-hydroxyisobutyrate dehydrogenase-like NAD-binding" evidence="5">
    <location>
        <begin position="167"/>
        <end position="281"/>
    </location>
</feature>
<evidence type="ECO:0000256" key="2">
    <source>
        <dbReference type="ARBA" id="ARBA00023027"/>
    </source>
</evidence>
<feature type="active site" evidence="3">
    <location>
        <position position="173"/>
    </location>
</feature>
<gene>
    <name evidence="6" type="ORF">SAMN05216490_2766</name>
</gene>
<dbReference type="PIRSF" id="PIRSF000103">
    <property type="entry name" value="HIBADH"/>
    <property type="match status" value="1"/>
</dbReference>
<dbReference type="GO" id="GO:0016054">
    <property type="term" value="P:organic acid catabolic process"/>
    <property type="evidence" value="ECO:0007669"/>
    <property type="project" value="UniProtKB-ARBA"/>
</dbReference>
<name>A0A1H1YK99_MUCMA</name>
<protein>
    <submittedName>
        <fullName evidence="6">3-hydroxyisobutyrate dehydrogenase</fullName>
    </submittedName>
</protein>
<keyword evidence="1" id="KW-0560">Oxidoreductase</keyword>
<dbReference type="GO" id="GO:0016491">
    <property type="term" value="F:oxidoreductase activity"/>
    <property type="evidence" value="ECO:0007669"/>
    <property type="project" value="UniProtKB-KW"/>
</dbReference>
<proteinExistence type="predicted"/>
<dbReference type="EMBL" id="LT629740">
    <property type="protein sequence ID" value="SDT21832.1"/>
    <property type="molecule type" value="Genomic_DNA"/>
</dbReference>
<feature type="domain" description="6-phosphogluconate dehydrogenase NADP-binding" evidence="4">
    <location>
        <begin position="4"/>
        <end position="160"/>
    </location>
</feature>
<dbReference type="GO" id="GO:0051287">
    <property type="term" value="F:NAD binding"/>
    <property type="evidence" value="ECO:0007669"/>
    <property type="project" value="InterPro"/>
</dbReference>
<dbReference type="InterPro" id="IPR013328">
    <property type="entry name" value="6PGD_dom2"/>
</dbReference>
<evidence type="ECO:0000256" key="3">
    <source>
        <dbReference type="PIRSR" id="PIRSR000103-1"/>
    </source>
</evidence>
<evidence type="ECO:0000259" key="5">
    <source>
        <dbReference type="Pfam" id="PF14833"/>
    </source>
</evidence>
<dbReference type="SUPFAM" id="SSF48179">
    <property type="entry name" value="6-phosphogluconate dehydrogenase C-terminal domain-like"/>
    <property type="match status" value="1"/>
</dbReference>
<evidence type="ECO:0000313" key="7">
    <source>
        <dbReference type="Proteomes" id="UP000199679"/>
    </source>
</evidence>
<dbReference type="InterPro" id="IPR015815">
    <property type="entry name" value="HIBADH-related"/>
</dbReference>
<evidence type="ECO:0000259" key="4">
    <source>
        <dbReference type="Pfam" id="PF03446"/>
    </source>
</evidence>
<evidence type="ECO:0000256" key="1">
    <source>
        <dbReference type="ARBA" id="ARBA00023002"/>
    </source>
</evidence>
<dbReference type="Gene3D" id="1.10.1040.10">
    <property type="entry name" value="N-(1-d-carboxylethyl)-l-norvaline Dehydrogenase, domain 2"/>
    <property type="match status" value="1"/>
</dbReference>
<sequence length="295" mass="31600">MKNKIGFIGLGNMGIHMANNLIKAGYHLQVYNRTEAKILELDQASVTVCKTPAEAATGVPILISMLSQDEVLRESTVGAEGILKTFPANAVHISMSTISPDTAEKLAKLHQQHGSKYIASPVFGRPEAAEAKKLFICISGDKDAKEIATPVLENLGQRIVDFGDKVGGANVVKVAGNFMILASLEIMAEAFTLAEKNGLDRVQVAEFFGSTIFNAPIYQNYGKLIANKQYEPVGFKASLGYKDARLAVKLAQLSQTPMPAATLAHDRLLSAVAKGWGDRDWVEGVGRGVSEDAGV</sequence>
<dbReference type="RefSeq" id="WP_091373748.1">
    <property type="nucleotide sequence ID" value="NZ_LT629740.1"/>
</dbReference>
<dbReference type="InterPro" id="IPR002204">
    <property type="entry name" value="3-OH-isobutyrate_DH-rel_CS"/>
</dbReference>
<dbReference type="InterPro" id="IPR036291">
    <property type="entry name" value="NAD(P)-bd_dom_sf"/>
</dbReference>
<reference evidence="6 7" key="1">
    <citation type="submission" date="2016-10" db="EMBL/GenBank/DDBJ databases">
        <authorList>
            <person name="de Groot N.N."/>
        </authorList>
    </citation>
    <scope>NUCLEOTIDE SEQUENCE [LARGE SCALE GENOMIC DNA]</scope>
    <source>
        <strain evidence="6 7">MP1X4</strain>
    </source>
</reference>
<keyword evidence="7" id="KW-1185">Reference proteome</keyword>
<dbReference type="Proteomes" id="UP000199679">
    <property type="component" value="Chromosome I"/>
</dbReference>
<dbReference type="Pfam" id="PF14833">
    <property type="entry name" value="NAD_binding_11"/>
    <property type="match status" value="1"/>
</dbReference>
<dbReference type="InterPro" id="IPR006115">
    <property type="entry name" value="6PGDH_NADP-bd"/>
</dbReference>
<dbReference type="SUPFAM" id="SSF51735">
    <property type="entry name" value="NAD(P)-binding Rossmann-fold domains"/>
    <property type="match status" value="1"/>
</dbReference>